<name>A0A4Z0C761_9BURK</name>
<sequence length="347" mass="38771">MPVAGERFALAACVAHFLLPDQPQVELLRSALARAGRVVVFITRAYQAPTARHPFGWRDRMDILSASLDEDQRSRVAFEPLREHWDERRTLRAVQAGVQRHRDADTGAVLCLWAGTIPEDEDWPAGWTVEPCGESDEPSERRLDSLYAAGDPLSAWRGIEGDLAQSTRDKVSGWLGTPEFGRLREEWRLIAREKKAWAAVPYPVTLVTVDAVVRAGDHVLLIERGRAPGKGLWALPGGFLETGDTVLRSALRELAEETGLPFSPREMRERLRGVKVFDHPRRSQRGRIVTHSHFFDLGDIDPPPVQGGDDAAAAKWVPIAELPALETRMHDDHFHMIDEFLGLTGDP</sequence>
<dbReference type="GO" id="GO:0016787">
    <property type="term" value="F:hydrolase activity"/>
    <property type="evidence" value="ECO:0007669"/>
    <property type="project" value="UniProtKB-KW"/>
</dbReference>
<dbReference type="InterPro" id="IPR014729">
    <property type="entry name" value="Rossmann-like_a/b/a_fold"/>
</dbReference>
<evidence type="ECO:0000313" key="4">
    <source>
        <dbReference type="Proteomes" id="UP000298180"/>
    </source>
</evidence>
<dbReference type="InterPro" id="IPR020476">
    <property type="entry name" value="Nudix_hydrolase"/>
</dbReference>
<protein>
    <submittedName>
        <fullName evidence="3">NUDIX domain-containing protein</fullName>
    </submittedName>
</protein>
<evidence type="ECO:0000259" key="2">
    <source>
        <dbReference type="PROSITE" id="PS51462"/>
    </source>
</evidence>
<dbReference type="Proteomes" id="UP000298180">
    <property type="component" value="Unassembled WGS sequence"/>
</dbReference>
<keyword evidence="1" id="KW-0378">Hydrolase</keyword>
<dbReference type="InterPro" id="IPR000086">
    <property type="entry name" value="NUDIX_hydrolase_dom"/>
</dbReference>
<evidence type="ECO:0000256" key="1">
    <source>
        <dbReference type="ARBA" id="ARBA00022801"/>
    </source>
</evidence>
<dbReference type="PANTHER" id="PTHR43736">
    <property type="entry name" value="ADP-RIBOSE PYROPHOSPHATASE"/>
    <property type="match status" value="1"/>
</dbReference>
<dbReference type="SUPFAM" id="SSF55811">
    <property type="entry name" value="Nudix"/>
    <property type="match status" value="1"/>
</dbReference>
<organism evidence="3 4">
    <name type="scientific">Ramlibacter henchirensis</name>
    <dbReference type="NCBI Taxonomy" id="204072"/>
    <lineage>
        <taxon>Bacteria</taxon>
        <taxon>Pseudomonadati</taxon>
        <taxon>Pseudomonadota</taxon>
        <taxon>Betaproteobacteria</taxon>
        <taxon>Burkholderiales</taxon>
        <taxon>Comamonadaceae</taxon>
        <taxon>Ramlibacter</taxon>
    </lineage>
</organism>
<dbReference type="AlphaFoldDB" id="A0A4Z0C761"/>
<dbReference type="InterPro" id="IPR015797">
    <property type="entry name" value="NUDIX_hydrolase-like_dom_sf"/>
</dbReference>
<gene>
    <name evidence="3" type="ORF">EZ313_06115</name>
</gene>
<reference evidence="3 4" key="1">
    <citation type="submission" date="2019-03" db="EMBL/GenBank/DDBJ databases">
        <title>Ramlibacter henchirensis DSM 14656, whole genome shotgun sequence.</title>
        <authorList>
            <person name="Zhang X."/>
            <person name="Feng G."/>
            <person name="Zhu H."/>
        </authorList>
    </citation>
    <scope>NUCLEOTIDE SEQUENCE [LARGE SCALE GENOMIC DNA]</scope>
    <source>
        <strain evidence="3 4">DSM 14656</strain>
    </source>
</reference>
<dbReference type="EMBL" id="SMLM01000001">
    <property type="protein sequence ID" value="TFZ06218.1"/>
    <property type="molecule type" value="Genomic_DNA"/>
</dbReference>
<evidence type="ECO:0000313" key="3">
    <source>
        <dbReference type="EMBL" id="TFZ06218.1"/>
    </source>
</evidence>
<keyword evidence="4" id="KW-1185">Reference proteome</keyword>
<comment type="caution">
    <text evidence="3">The sequence shown here is derived from an EMBL/GenBank/DDBJ whole genome shotgun (WGS) entry which is preliminary data.</text>
</comment>
<feature type="domain" description="Nudix hydrolase" evidence="2">
    <location>
        <begin position="203"/>
        <end position="340"/>
    </location>
</feature>
<dbReference type="RefSeq" id="WP_135262305.1">
    <property type="nucleotide sequence ID" value="NZ_SMLM01000001.1"/>
</dbReference>
<dbReference type="CDD" id="cd18873">
    <property type="entry name" value="NUDIX_NadM_like"/>
    <property type="match status" value="1"/>
</dbReference>
<dbReference type="Gene3D" id="3.90.79.10">
    <property type="entry name" value="Nucleoside Triphosphate Pyrophosphohydrolase"/>
    <property type="match status" value="1"/>
</dbReference>
<proteinExistence type="predicted"/>
<dbReference type="PROSITE" id="PS51462">
    <property type="entry name" value="NUDIX"/>
    <property type="match status" value="1"/>
</dbReference>
<dbReference type="Pfam" id="PF00293">
    <property type="entry name" value="NUDIX"/>
    <property type="match status" value="1"/>
</dbReference>
<dbReference type="OrthoDB" id="542521at2"/>
<accession>A0A4Z0C761</accession>
<dbReference type="Gene3D" id="3.40.50.620">
    <property type="entry name" value="HUPs"/>
    <property type="match status" value="1"/>
</dbReference>
<dbReference type="PRINTS" id="PR00502">
    <property type="entry name" value="NUDIXFAMILY"/>
</dbReference>
<dbReference type="PANTHER" id="PTHR43736:SF1">
    <property type="entry name" value="DIHYDRONEOPTERIN TRIPHOSPHATE DIPHOSPHATASE"/>
    <property type="match status" value="1"/>
</dbReference>